<dbReference type="Gene3D" id="6.10.140.820">
    <property type="match status" value="1"/>
</dbReference>
<dbReference type="EMBL" id="AGVY01000144">
    <property type="protein sequence ID" value="EHN03482.1"/>
    <property type="molecule type" value="Genomic_DNA"/>
</dbReference>
<dbReference type="Gene3D" id="3.10.110.10">
    <property type="entry name" value="Ubiquitin Conjugating Enzyme"/>
    <property type="match status" value="1"/>
</dbReference>
<evidence type="ECO:0000256" key="3">
    <source>
        <dbReference type="ARBA" id="ARBA00022448"/>
    </source>
</evidence>
<evidence type="ECO:0000256" key="8">
    <source>
        <dbReference type="SAM" id="MobiDB-lite"/>
    </source>
</evidence>
<dbReference type="PROSITE" id="PS51312">
    <property type="entry name" value="SB"/>
    <property type="match status" value="1"/>
</dbReference>
<dbReference type="GO" id="GO:0006886">
    <property type="term" value="P:intracellular protein transport"/>
    <property type="evidence" value="ECO:0007669"/>
    <property type="project" value="UniProtKB-ARBA"/>
</dbReference>
<dbReference type="SMART" id="SM00212">
    <property type="entry name" value="UBCc"/>
    <property type="match status" value="1"/>
</dbReference>
<dbReference type="SUPFAM" id="SSF54495">
    <property type="entry name" value="UBC-like"/>
    <property type="match status" value="1"/>
</dbReference>
<dbReference type="HOGENOM" id="CLU_046554_0_0_1"/>
<dbReference type="InterPro" id="IPR017916">
    <property type="entry name" value="SB_dom"/>
</dbReference>
<dbReference type="PANTHER" id="PTHR23306">
    <property type="entry name" value="TUMOR SUSCEPTIBILITY GENE 101 PROTEIN-RELATED"/>
    <property type="match status" value="1"/>
</dbReference>
<dbReference type="GO" id="GO:0000813">
    <property type="term" value="C:ESCRT I complex"/>
    <property type="evidence" value="ECO:0007669"/>
    <property type="project" value="TreeGrafter"/>
</dbReference>
<dbReference type="CDD" id="cd11685">
    <property type="entry name" value="UEV_TSG101-like"/>
    <property type="match status" value="1"/>
</dbReference>
<dbReference type="SUPFAM" id="SSF140111">
    <property type="entry name" value="Endosomal sorting complex assembly domain"/>
    <property type="match status" value="1"/>
</dbReference>
<evidence type="ECO:0000256" key="4">
    <source>
        <dbReference type="ARBA" id="ARBA00022753"/>
    </source>
</evidence>
<evidence type="ECO:0000256" key="6">
    <source>
        <dbReference type="ARBA" id="ARBA00023054"/>
    </source>
</evidence>
<accession>H0GRU7</accession>
<dbReference type="Pfam" id="PF05743">
    <property type="entry name" value="UEV"/>
    <property type="match status" value="1"/>
</dbReference>
<evidence type="ECO:0000256" key="5">
    <source>
        <dbReference type="ARBA" id="ARBA00022927"/>
    </source>
</evidence>
<evidence type="ECO:0000256" key="1">
    <source>
        <dbReference type="ARBA" id="ARBA00004177"/>
    </source>
</evidence>
<gene>
    <name evidence="11" type="ORF">VIN7_5841</name>
</gene>
<comment type="similarity">
    <text evidence="2">Belongs to the ubiquitin-conjugating enzyme family. UEV subfamily.</text>
</comment>
<keyword evidence="5 7" id="KW-0653">Protein transport</keyword>
<reference evidence="11 12" key="1">
    <citation type="journal article" date="2012" name="FEMS Yeast Res.">
        <title>The genome sequence of the wine yeast VIN7 reveals an allotriploid hybrid genome with Saccharomyces cerevisiae and Saccharomyces kudriavzevii origins.</title>
        <authorList>
            <person name="Borneman A.R."/>
            <person name="Desany B.A."/>
            <person name="Riches D."/>
            <person name="Affourtit J.P."/>
            <person name="Forgan A.H."/>
            <person name="Pretorius I.S."/>
            <person name="Egholm M."/>
            <person name="Chambers P.J."/>
        </authorList>
    </citation>
    <scope>NUCLEOTIDE SEQUENCE [LARGE SCALE GENOMIC DNA]</scope>
    <source>
        <strain evidence="11 12">VIN7</strain>
    </source>
</reference>
<dbReference type="PANTHER" id="PTHR23306:SF3">
    <property type="entry name" value="TUMOR SUPPRESSOR PROTEIN 101"/>
    <property type="match status" value="1"/>
</dbReference>
<dbReference type="AlphaFoldDB" id="H0GRU7"/>
<keyword evidence="6" id="KW-0175">Coiled coil</keyword>
<feature type="domain" description="SB" evidence="9">
    <location>
        <begin position="334"/>
        <end position="397"/>
    </location>
</feature>
<comment type="subcellular location">
    <subcellularLocation>
        <location evidence="1">Endosome</location>
    </subcellularLocation>
</comment>
<keyword evidence="4" id="KW-0967">Endosome</keyword>
<name>H0GRU7_SACCK</name>
<feature type="region of interest" description="Disordered" evidence="8">
    <location>
        <begin position="166"/>
        <end position="218"/>
    </location>
</feature>
<dbReference type="PROSITE" id="PS51322">
    <property type="entry name" value="UEV"/>
    <property type="match status" value="1"/>
</dbReference>
<dbReference type="InterPro" id="IPR016135">
    <property type="entry name" value="UBQ-conjugating_enzyme/RWD"/>
</dbReference>
<feature type="domain" description="UEV" evidence="10">
    <location>
        <begin position="24"/>
        <end position="179"/>
    </location>
</feature>
<keyword evidence="3 7" id="KW-0813">Transport</keyword>
<dbReference type="OrthoDB" id="306304at2759"/>
<evidence type="ECO:0000313" key="12">
    <source>
        <dbReference type="Proteomes" id="UP000009009"/>
    </source>
</evidence>
<feature type="compositionally biased region" description="Pro residues" evidence="8">
    <location>
        <begin position="190"/>
        <end position="214"/>
    </location>
</feature>
<dbReference type="InterPro" id="IPR037202">
    <property type="entry name" value="ESCRT_assembly_dom"/>
</dbReference>
<dbReference type="InterPro" id="IPR008883">
    <property type="entry name" value="UEV_N"/>
</dbReference>
<evidence type="ECO:0000313" key="11">
    <source>
        <dbReference type="EMBL" id="EHN03482.1"/>
    </source>
</evidence>
<dbReference type="GO" id="GO:0043162">
    <property type="term" value="P:ubiquitin-dependent protein catabolic process via the multivesicular body sorting pathway"/>
    <property type="evidence" value="ECO:0007669"/>
    <property type="project" value="UniProtKB-ARBA"/>
</dbReference>
<dbReference type="PhylomeDB" id="H0GRU7"/>
<dbReference type="GO" id="GO:0043130">
    <property type="term" value="F:ubiquitin binding"/>
    <property type="evidence" value="ECO:0007669"/>
    <property type="project" value="TreeGrafter"/>
</dbReference>
<proteinExistence type="inferred from homology"/>
<evidence type="ECO:0000256" key="2">
    <source>
        <dbReference type="ARBA" id="ARBA00009594"/>
    </source>
</evidence>
<evidence type="ECO:0000256" key="7">
    <source>
        <dbReference type="PROSITE-ProRule" id="PRU00644"/>
    </source>
</evidence>
<dbReference type="GO" id="GO:0072666">
    <property type="term" value="P:establishment of protein localization to vacuole"/>
    <property type="evidence" value="ECO:0007669"/>
    <property type="project" value="UniProtKB-ARBA"/>
</dbReference>
<keyword evidence="12" id="KW-1185">Reference proteome</keyword>
<protein>
    <submittedName>
        <fullName evidence="11">Stp22p</fullName>
    </submittedName>
</protein>
<evidence type="ECO:0000259" key="10">
    <source>
        <dbReference type="PROSITE" id="PS51322"/>
    </source>
</evidence>
<dbReference type="Proteomes" id="UP000009009">
    <property type="component" value="Unassembled WGS sequence"/>
</dbReference>
<evidence type="ECO:0000259" key="9">
    <source>
        <dbReference type="PROSITE" id="PS51312"/>
    </source>
</evidence>
<comment type="caution">
    <text evidence="11">The sequence shown here is derived from an EMBL/GenBank/DDBJ whole genome shotgun (WGS) entry which is preliminary data.</text>
</comment>
<dbReference type="Pfam" id="PF09454">
    <property type="entry name" value="Vps23_core"/>
    <property type="match status" value="1"/>
</dbReference>
<organism evidence="11 12">
    <name type="scientific">Saccharomyces cerevisiae x Saccharomyces kudriavzevii (strain VIN7)</name>
    <name type="common">Yeast</name>
    <dbReference type="NCBI Taxonomy" id="1095631"/>
    <lineage>
        <taxon>Eukaryota</taxon>
        <taxon>Fungi</taxon>
        <taxon>Dikarya</taxon>
        <taxon>Ascomycota</taxon>
        <taxon>Saccharomycotina</taxon>
        <taxon>Saccharomycetes</taxon>
        <taxon>Saccharomycetales</taxon>
        <taxon>Saccharomycetaceae</taxon>
        <taxon>Saccharomyces</taxon>
    </lineage>
</organism>
<dbReference type="InterPro" id="IPR052070">
    <property type="entry name" value="ESCRT-I_UEV_domain"/>
</dbReference>
<sequence>MMTKKREEVSSKMSPNGKISVPEGVVNWLFKVIQPIYEDGRRTFHDSLALLDRFHCLRPRTRVFTHPDGTPQLLLSLYGTIGSGGNASSPNCVPVIMWVPNLYPVNPPFISIDLENFDMNTISSSLPIQAYIDSNGWVALPILGRWDPATMNLTMIVQEFTSLLSEPSQDRVPSLPPKPNVQPSLERTTPPLPPKPNSPHVQPPLPPPPPPQPPSNTVDLMDIDNTDTSSTNHHEMLHNLQLVVNELYREDVDYVADKILTRQTIMQDSIARFHEMIAIDRNHLQAVEHAIAQTMHSLNAQIDVLTAERANVQQFSSASPLDGEDMSSIAVAQTEGLNQLYKLVAKDYALTDTIECLSRMLHRGTVPLDTFVKQGRELARQQFLVRWHIQRITSPLA</sequence>